<evidence type="ECO:0000313" key="3">
    <source>
        <dbReference type="EMBL" id="VIP02043.1"/>
    </source>
</evidence>
<dbReference type="InterPro" id="IPR011047">
    <property type="entry name" value="Quinoprotein_ADH-like_sf"/>
</dbReference>
<dbReference type="EMBL" id="LR586016">
    <property type="protein sequence ID" value="VIP02043.1"/>
    <property type="molecule type" value="Genomic_DNA"/>
</dbReference>
<organism evidence="3">
    <name type="scientific">Tuwongella immobilis</name>
    <dbReference type="NCBI Taxonomy" id="692036"/>
    <lineage>
        <taxon>Bacteria</taxon>
        <taxon>Pseudomonadati</taxon>
        <taxon>Planctomycetota</taxon>
        <taxon>Planctomycetia</taxon>
        <taxon>Gemmatales</taxon>
        <taxon>Gemmataceae</taxon>
        <taxon>Tuwongella</taxon>
    </lineage>
</organism>
<dbReference type="InterPro" id="IPR015943">
    <property type="entry name" value="WD40/YVTN_repeat-like_dom_sf"/>
</dbReference>
<dbReference type="RefSeq" id="WP_162657259.1">
    <property type="nucleotide sequence ID" value="NZ_LR593887.1"/>
</dbReference>
<dbReference type="PANTHER" id="PTHR34512:SF30">
    <property type="entry name" value="OUTER MEMBRANE PROTEIN ASSEMBLY FACTOR BAMB"/>
    <property type="match status" value="1"/>
</dbReference>
<dbReference type="InterPro" id="IPR018391">
    <property type="entry name" value="PQQ_b-propeller_rpt"/>
</dbReference>
<dbReference type="PANTHER" id="PTHR34512">
    <property type="entry name" value="CELL SURFACE PROTEIN"/>
    <property type="match status" value="1"/>
</dbReference>
<dbReference type="Pfam" id="PF13360">
    <property type="entry name" value="PQQ_2"/>
    <property type="match status" value="2"/>
</dbReference>
<keyword evidence="1" id="KW-0732">Signal</keyword>
<sequence>MIRLFHACTLGLGLCLSAQQVKAEDWPQFRGPSGSGTTKGTELPTEWSVEKNIAWKVKLPGSGLSQPVVVGDKLFVTAAVSDNLRKPKSFGQGVIETGRETLPDVEIDWQVVALDRITGKTLWAKSATKGKPKYPVHACNSYATETPCADAERVYAYFGATGTMAAFDHTGKEVWKAELGAYPTVANWGSGSSPTLGGGKVFITSFSQETAFVVALDCQTGKEAWRFQWADQASTTAWSSPLVWANSKRTELVVCGPDGVSGLALDTGDELWRMSGFQPFSSSPTVDGDLLYFSNGGQSSSGPLFGIRAGVRGVISKNSETPSEFVAWNVSGGGAGWSSPLSQKGYLYIPGKGTLACYDSKTGKQQYNERVPKMTRLIACPIATGDQVLLLDEAGSAAIIKAGPAFEVVGTGKINDVFWASPAVAGGALYLRGVEYLYCVRQAKSK</sequence>
<feature type="domain" description="Pyrrolo-quinoline quinone repeat" evidence="2">
    <location>
        <begin position="52"/>
        <end position="210"/>
    </location>
</feature>
<name>A0A6C2YLP2_9BACT</name>
<dbReference type="KEGG" id="tim:GMBLW1_19170"/>
<proteinExistence type="predicted"/>
<dbReference type="Gene3D" id="2.40.10.480">
    <property type="match status" value="1"/>
</dbReference>
<dbReference type="AlphaFoldDB" id="A0A6C2YLP2"/>
<dbReference type="InterPro" id="IPR002372">
    <property type="entry name" value="PQQ_rpt_dom"/>
</dbReference>
<feature type="domain" description="Pyrrolo-quinoline quinone repeat" evidence="2">
    <location>
        <begin position="213"/>
        <end position="297"/>
    </location>
</feature>
<evidence type="ECO:0000256" key="1">
    <source>
        <dbReference type="SAM" id="SignalP"/>
    </source>
</evidence>
<accession>A0A6C2YLP2</accession>
<dbReference type="InParanoid" id="A0A6C2YLP2"/>
<dbReference type="EMBL" id="LR593887">
    <property type="protein sequence ID" value="VTS00216.1"/>
    <property type="molecule type" value="Genomic_DNA"/>
</dbReference>
<feature type="chain" id="PRO_5036383873" description="Pyrrolo-quinoline quinone repeat domain-containing protein" evidence="1">
    <location>
        <begin position="24"/>
        <end position="446"/>
    </location>
</feature>
<dbReference type="Proteomes" id="UP000464378">
    <property type="component" value="Chromosome"/>
</dbReference>
<feature type="signal peptide" evidence="1">
    <location>
        <begin position="1"/>
        <end position="23"/>
    </location>
</feature>
<dbReference type="Gene3D" id="2.130.10.10">
    <property type="entry name" value="YVTN repeat-like/Quinoprotein amine dehydrogenase"/>
    <property type="match status" value="1"/>
</dbReference>
<protein>
    <recommendedName>
        <fullName evidence="2">Pyrrolo-quinoline quinone repeat domain-containing protein</fullName>
    </recommendedName>
</protein>
<evidence type="ECO:0000259" key="2">
    <source>
        <dbReference type="Pfam" id="PF13360"/>
    </source>
</evidence>
<evidence type="ECO:0000313" key="4">
    <source>
        <dbReference type="Proteomes" id="UP000464378"/>
    </source>
</evidence>
<reference evidence="3" key="1">
    <citation type="submission" date="2019-04" db="EMBL/GenBank/DDBJ databases">
        <authorList>
            <consortium name="Science for Life Laboratories"/>
        </authorList>
    </citation>
    <scope>NUCLEOTIDE SEQUENCE</scope>
    <source>
        <strain evidence="3">MBLW1</strain>
    </source>
</reference>
<gene>
    <name evidence="3" type="ORF">GMBLW1_19170</name>
</gene>
<keyword evidence="4" id="KW-1185">Reference proteome</keyword>
<dbReference type="SUPFAM" id="SSF50998">
    <property type="entry name" value="Quinoprotein alcohol dehydrogenase-like"/>
    <property type="match status" value="1"/>
</dbReference>
<dbReference type="SMART" id="SM00564">
    <property type="entry name" value="PQQ"/>
    <property type="match status" value="3"/>
</dbReference>